<dbReference type="AlphaFoldDB" id="A0A098YS82"/>
<organism evidence="2 3">
    <name type="scientific">Hoylesella timonensis S9-PR14</name>
    <dbReference type="NCBI Taxonomy" id="1401062"/>
    <lineage>
        <taxon>Bacteria</taxon>
        <taxon>Pseudomonadati</taxon>
        <taxon>Bacteroidota</taxon>
        <taxon>Bacteroidia</taxon>
        <taxon>Bacteroidales</taxon>
        <taxon>Prevotellaceae</taxon>
        <taxon>Hoylesella</taxon>
    </lineage>
</organism>
<feature type="transmembrane region" description="Helical" evidence="1">
    <location>
        <begin position="6"/>
        <end position="23"/>
    </location>
</feature>
<keyword evidence="1" id="KW-0472">Membrane</keyword>
<evidence type="ECO:0000256" key="1">
    <source>
        <dbReference type="SAM" id="Phobius"/>
    </source>
</evidence>
<keyword evidence="1" id="KW-1133">Transmembrane helix</keyword>
<comment type="caution">
    <text evidence="2">The sequence shown here is derived from an EMBL/GenBank/DDBJ whole genome shotgun (WGS) entry which is preliminary data.</text>
</comment>
<dbReference type="InterPro" id="IPR027890">
    <property type="entry name" value="DUF4491"/>
</dbReference>
<evidence type="ECO:0000313" key="2">
    <source>
        <dbReference type="EMBL" id="KGI22214.1"/>
    </source>
</evidence>
<dbReference type="Proteomes" id="UP000029723">
    <property type="component" value="Unassembled WGS sequence"/>
</dbReference>
<feature type="transmembrane region" description="Helical" evidence="1">
    <location>
        <begin position="35"/>
        <end position="52"/>
    </location>
</feature>
<keyword evidence="1" id="KW-0812">Transmembrane</keyword>
<sequence>MFYKGIIIAISTFLIIGIFHPIVIKTEYRWGTRPWWIFLLLGIAFIVGSLFIEEVLWSSLLGVLGASSLWSIGELFEQKKRVEKGWFPMNPKRKNEYQPIQSTKE</sequence>
<dbReference type="EMBL" id="JRPQ01000079">
    <property type="protein sequence ID" value="KGI22214.1"/>
    <property type="molecule type" value="Genomic_DNA"/>
</dbReference>
<name>A0A098YS82_9BACT</name>
<accession>A0A098YS82</accession>
<dbReference type="RefSeq" id="WP_036927161.1">
    <property type="nucleotide sequence ID" value="NZ_JRPQ01000079.1"/>
</dbReference>
<proteinExistence type="predicted"/>
<reference evidence="2 3" key="1">
    <citation type="submission" date="2014-07" db="EMBL/GenBank/DDBJ databases">
        <authorList>
            <person name="McCorrison J."/>
            <person name="Sanka R."/>
            <person name="Torralba M."/>
            <person name="Gillis M."/>
            <person name="Haft D.H."/>
            <person name="Methe B."/>
            <person name="Sutton G."/>
            <person name="Nelson K.E."/>
        </authorList>
    </citation>
    <scope>NUCLEOTIDE SEQUENCE [LARGE SCALE GENOMIC DNA]</scope>
    <source>
        <strain evidence="2 3">S9-PR14</strain>
    </source>
</reference>
<protein>
    <submittedName>
        <fullName evidence="2">Membrane protein</fullName>
    </submittedName>
</protein>
<dbReference type="Pfam" id="PF14898">
    <property type="entry name" value="DUF4491"/>
    <property type="match status" value="1"/>
</dbReference>
<evidence type="ECO:0000313" key="3">
    <source>
        <dbReference type="Proteomes" id="UP000029723"/>
    </source>
</evidence>
<dbReference type="OrthoDB" id="9814848at2"/>
<gene>
    <name evidence="2" type="ORF">HMPREF9304_05725</name>
</gene>